<gene>
    <name evidence="2" type="ORF">EH31_01140</name>
</gene>
<dbReference type="PROSITE" id="PS51257">
    <property type="entry name" value="PROKAR_LIPOPROTEIN"/>
    <property type="match status" value="1"/>
</dbReference>
<proteinExistence type="predicted"/>
<evidence type="ECO:0008006" key="4">
    <source>
        <dbReference type="Google" id="ProtNLM"/>
    </source>
</evidence>
<keyword evidence="1" id="KW-0732">Signal</keyword>
<evidence type="ECO:0000313" key="3">
    <source>
        <dbReference type="Proteomes" id="UP000027647"/>
    </source>
</evidence>
<evidence type="ECO:0000256" key="1">
    <source>
        <dbReference type="SAM" id="SignalP"/>
    </source>
</evidence>
<feature type="signal peptide" evidence="1">
    <location>
        <begin position="1"/>
        <end position="24"/>
    </location>
</feature>
<dbReference type="AlphaFoldDB" id="A0A074M932"/>
<dbReference type="Proteomes" id="UP000027647">
    <property type="component" value="Unassembled WGS sequence"/>
</dbReference>
<accession>A0A074M932</accession>
<dbReference type="RefSeq" id="WP_199796986.1">
    <property type="nucleotide sequence ID" value="NZ_JMIW01000001.1"/>
</dbReference>
<feature type="chain" id="PRO_5001699098" description="YHS domain-containing protein" evidence="1">
    <location>
        <begin position="25"/>
        <end position="190"/>
    </location>
</feature>
<keyword evidence="3" id="KW-1185">Reference proteome</keyword>
<dbReference type="STRING" id="1044.EH31_01140"/>
<organism evidence="2 3">
    <name type="scientific">Erythrobacter longus</name>
    <dbReference type="NCBI Taxonomy" id="1044"/>
    <lineage>
        <taxon>Bacteria</taxon>
        <taxon>Pseudomonadati</taxon>
        <taxon>Pseudomonadota</taxon>
        <taxon>Alphaproteobacteria</taxon>
        <taxon>Sphingomonadales</taxon>
        <taxon>Erythrobacteraceae</taxon>
        <taxon>Erythrobacter/Porphyrobacter group</taxon>
        <taxon>Erythrobacter</taxon>
    </lineage>
</organism>
<protein>
    <recommendedName>
        <fullName evidence="4">YHS domain-containing protein</fullName>
    </recommendedName>
</protein>
<reference evidence="2 3" key="1">
    <citation type="submission" date="2014-04" db="EMBL/GenBank/DDBJ databases">
        <title>A comprehensive comparison of genomes of Erythrobacter spp. strains.</title>
        <authorList>
            <person name="Zheng Q."/>
        </authorList>
    </citation>
    <scope>NUCLEOTIDE SEQUENCE [LARGE SCALE GENOMIC DNA]</scope>
    <source>
        <strain evidence="2 3">DSM 6997</strain>
    </source>
</reference>
<dbReference type="NCBIfam" id="NF041384">
    <property type="entry name" value="YHS_seleno_dom"/>
    <property type="match status" value="1"/>
</dbReference>
<name>A0A074M932_ERYLO</name>
<evidence type="ECO:0000313" key="2">
    <source>
        <dbReference type="EMBL" id="KEO91296.1"/>
    </source>
</evidence>
<dbReference type="EMBL" id="JMIW01000001">
    <property type="protein sequence ID" value="KEO91296.1"/>
    <property type="molecule type" value="Genomic_DNA"/>
</dbReference>
<comment type="caution">
    <text evidence="2">The sequence shown here is derived from an EMBL/GenBank/DDBJ whole genome shotgun (WGS) entry which is preliminary data.</text>
</comment>
<sequence length="190" mass="20278">MKKSLFTLALLATVAACSAPAENAAEGANNEDSMVAAEGAALEGPALFADLGGEAQNPIYTENIGDTLAVRGYDVVSYFVGDGTPTVGNEDLTVRYDGFDYRFANEDNAKAFVENPAKYAPAYGGYCAWAIGANDALAPGDPEVFEIVDGKLYLNFNKDVQANWEKDIPGFIEKGDVNYPTHSADEHFKS</sequence>
<dbReference type="eggNOG" id="COG3350">
    <property type="taxonomic scope" value="Bacteria"/>
</dbReference>